<comment type="caution">
    <text evidence="1">The sequence shown here is derived from an EMBL/GenBank/DDBJ whole genome shotgun (WGS) entry which is preliminary data.</text>
</comment>
<name>A0ABW6SM03_9ACTN</name>
<dbReference type="Proteomes" id="UP001602013">
    <property type="component" value="Unassembled WGS sequence"/>
</dbReference>
<gene>
    <name evidence="1" type="ORF">ACFYXI_10445</name>
</gene>
<organism evidence="1 2">
    <name type="scientific">Microtetraspora malaysiensis</name>
    <dbReference type="NCBI Taxonomy" id="161358"/>
    <lineage>
        <taxon>Bacteria</taxon>
        <taxon>Bacillati</taxon>
        <taxon>Actinomycetota</taxon>
        <taxon>Actinomycetes</taxon>
        <taxon>Streptosporangiales</taxon>
        <taxon>Streptosporangiaceae</taxon>
        <taxon>Microtetraspora</taxon>
    </lineage>
</organism>
<proteinExistence type="predicted"/>
<dbReference type="RefSeq" id="WP_387410284.1">
    <property type="nucleotide sequence ID" value="NZ_JBIASD010000005.1"/>
</dbReference>
<reference evidence="1 2" key="1">
    <citation type="submission" date="2024-10" db="EMBL/GenBank/DDBJ databases">
        <title>The Natural Products Discovery Center: Release of the First 8490 Sequenced Strains for Exploring Actinobacteria Biosynthetic Diversity.</title>
        <authorList>
            <person name="Kalkreuter E."/>
            <person name="Kautsar S.A."/>
            <person name="Yang D."/>
            <person name="Bader C.D."/>
            <person name="Teijaro C.N."/>
            <person name="Fluegel L."/>
            <person name="Davis C.M."/>
            <person name="Simpson J.R."/>
            <person name="Lauterbach L."/>
            <person name="Steele A.D."/>
            <person name="Gui C."/>
            <person name="Meng S."/>
            <person name="Li G."/>
            <person name="Viehrig K."/>
            <person name="Ye F."/>
            <person name="Su P."/>
            <person name="Kiefer A.F."/>
            <person name="Nichols A."/>
            <person name="Cepeda A.J."/>
            <person name="Yan W."/>
            <person name="Fan B."/>
            <person name="Jiang Y."/>
            <person name="Adhikari A."/>
            <person name="Zheng C.-J."/>
            <person name="Schuster L."/>
            <person name="Cowan T.M."/>
            <person name="Smanski M.J."/>
            <person name="Chevrette M.G."/>
            <person name="De Carvalho L.P.S."/>
            <person name="Shen B."/>
        </authorList>
    </citation>
    <scope>NUCLEOTIDE SEQUENCE [LARGE SCALE GENOMIC DNA]</scope>
    <source>
        <strain evidence="1 2">NPDC002173</strain>
    </source>
</reference>
<evidence type="ECO:0000313" key="1">
    <source>
        <dbReference type="EMBL" id="MFF3666001.1"/>
    </source>
</evidence>
<evidence type="ECO:0000313" key="2">
    <source>
        <dbReference type="Proteomes" id="UP001602013"/>
    </source>
</evidence>
<keyword evidence="2" id="KW-1185">Reference proteome</keyword>
<sequence>MDRDLIRVWKDEDHRDSLPATLGHPAGDIDLSTAAGASNTWWITSTAPCTFITVIFGTFKKAE</sequence>
<accession>A0ABW6SM03</accession>
<dbReference type="EMBL" id="JBIASD010000005">
    <property type="protein sequence ID" value="MFF3666001.1"/>
    <property type="molecule type" value="Genomic_DNA"/>
</dbReference>
<protein>
    <submittedName>
        <fullName evidence="1">Uncharacterized protein</fullName>
    </submittedName>
</protein>